<dbReference type="InterPro" id="IPR001309">
    <property type="entry name" value="Pept_C14_p20"/>
</dbReference>
<dbReference type="STRING" id="1227549.SAMN05444007_104191"/>
<dbReference type="SUPFAM" id="SSF81901">
    <property type="entry name" value="HCP-like"/>
    <property type="match status" value="1"/>
</dbReference>
<dbReference type="Gene3D" id="1.25.40.10">
    <property type="entry name" value="Tetratricopeptide repeat domain"/>
    <property type="match status" value="1"/>
</dbReference>
<gene>
    <name evidence="3" type="ORF">SAMN05444007_104191</name>
</gene>
<dbReference type="SUPFAM" id="SSF52129">
    <property type="entry name" value="Caspase-like"/>
    <property type="match status" value="1"/>
</dbReference>
<keyword evidence="1" id="KW-0732">Signal</keyword>
<protein>
    <submittedName>
        <fullName evidence="3">Sel1 repeat-containing protein</fullName>
    </submittedName>
</protein>
<dbReference type="InterPro" id="IPR052039">
    <property type="entry name" value="Caspase-related_regulators"/>
</dbReference>
<keyword evidence="4" id="KW-1185">Reference proteome</keyword>
<dbReference type="Pfam" id="PF08238">
    <property type="entry name" value="Sel1"/>
    <property type="match status" value="4"/>
</dbReference>
<dbReference type="Gene3D" id="3.40.50.1460">
    <property type="match status" value="1"/>
</dbReference>
<name>A0A1H6Y7D8_9RHOB</name>
<accession>A0A1H6Y7D8</accession>
<dbReference type="SUPFAM" id="SSF48452">
    <property type="entry name" value="TPR-like"/>
    <property type="match status" value="1"/>
</dbReference>
<dbReference type="PROSITE" id="PS50208">
    <property type="entry name" value="CASPASE_P20"/>
    <property type="match status" value="1"/>
</dbReference>
<proteinExistence type="predicted"/>
<dbReference type="InterPro" id="IPR006597">
    <property type="entry name" value="Sel1-like"/>
</dbReference>
<reference evidence="3 4" key="1">
    <citation type="submission" date="2016-10" db="EMBL/GenBank/DDBJ databases">
        <authorList>
            <person name="de Groot N.N."/>
        </authorList>
    </citation>
    <scope>NUCLEOTIDE SEQUENCE [LARGE SCALE GENOMIC DNA]</scope>
    <source>
        <strain evidence="3 4">DSM 29340</strain>
    </source>
</reference>
<feature type="chain" id="PRO_5011542142" evidence="1">
    <location>
        <begin position="33"/>
        <end position="778"/>
    </location>
</feature>
<dbReference type="Pfam" id="PF00656">
    <property type="entry name" value="Peptidase_C14"/>
    <property type="match status" value="1"/>
</dbReference>
<evidence type="ECO:0000256" key="1">
    <source>
        <dbReference type="SAM" id="SignalP"/>
    </source>
</evidence>
<dbReference type="InterPro" id="IPR011990">
    <property type="entry name" value="TPR-like_helical_dom_sf"/>
</dbReference>
<organism evidence="3 4">
    <name type="scientific">Cribrihabitans marinus</name>
    <dbReference type="NCBI Taxonomy" id="1227549"/>
    <lineage>
        <taxon>Bacteria</taxon>
        <taxon>Pseudomonadati</taxon>
        <taxon>Pseudomonadota</taxon>
        <taxon>Alphaproteobacteria</taxon>
        <taxon>Rhodobacterales</taxon>
        <taxon>Paracoccaceae</taxon>
        <taxon>Cribrihabitans</taxon>
    </lineage>
</organism>
<dbReference type="GO" id="GO:0004197">
    <property type="term" value="F:cysteine-type endopeptidase activity"/>
    <property type="evidence" value="ECO:0007669"/>
    <property type="project" value="InterPro"/>
</dbReference>
<dbReference type="EMBL" id="FNYD01000004">
    <property type="protein sequence ID" value="SEJ33112.1"/>
    <property type="molecule type" value="Genomic_DNA"/>
</dbReference>
<dbReference type="PANTHER" id="PTHR22576">
    <property type="entry name" value="MUCOSA ASSOCIATED LYMPHOID TISSUE LYMPHOMA TRANSLOCATION PROTEIN 1/PARACASPASE"/>
    <property type="match status" value="1"/>
</dbReference>
<evidence type="ECO:0000259" key="2">
    <source>
        <dbReference type="PROSITE" id="PS50208"/>
    </source>
</evidence>
<dbReference type="AlphaFoldDB" id="A0A1H6Y7D8"/>
<evidence type="ECO:0000313" key="4">
    <source>
        <dbReference type="Proteomes" id="UP000199379"/>
    </source>
</evidence>
<dbReference type="SMART" id="SM00671">
    <property type="entry name" value="SEL1"/>
    <property type="match status" value="4"/>
</dbReference>
<dbReference type="OrthoDB" id="5321503at2"/>
<dbReference type="InterPro" id="IPR029030">
    <property type="entry name" value="Caspase-like_dom_sf"/>
</dbReference>
<dbReference type="PANTHER" id="PTHR22576:SF37">
    <property type="entry name" value="MUCOSA-ASSOCIATED LYMPHOID TISSUE LYMPHOMA TRANSLOCATION PROTEIN 1"/>
    <property type="match status" value="1"/>
</dbReference>
<dbReference type="Proteomes" id="UP000199379">
    <property type="component" value="Unassembled WGS sequence"/>
</dbReference>
<dbReference type="InterPro" id="IPR011600">
    <property type="entry name" value="Pept_C14_caspase"/>
</dbReference>
<feature type="domain" description="Caspase family p20" evidence="2">
    <location>
        <begin position="47"/>
        <end position="124"/>
    </location>
</feature>
<evidence type="ECO:0000313" key="3">
    <source>
        <dbReference type="EMBL" id="SEJ33112.1"/>
    </source>
</evidence>
<dbReference type="GO" id="GO:0006508">
    <property type="term" value="P:proteolysis"/>
    <property type="evidence" value="ECO:0007669"/>
    <property type="project" value="InterPro"/>
</dbReference>
<feature type="signal peptide" evidence="1">
    <location>
        <begin position="1"/>
        <end position="32"/>
    </location>
</feature>
<sequence>MKPRILDRGAGLALSLVVAGSMCLAFPDLALAQNPQAAPRTTQAGTGQRIAIVIGNQDYYDATDLGNARKDAEDIAAMLRDFRFKVFDGYDLEKREFEELLRTAVLNIPEGADVVFYYAGHGIQIGRRNYLLPVDAKFESIYDLPLETMTLDRVIDTLAARGSAHVAILDSCRDNPFANIRLAADLDANLFETRSGFDVFRTPLNSLIAYSTSPGATALDGDVGGNSPYTAAVLAAARSAPAENIQQLFPLIREKVHSATGGQQVPWESSTLVRPFFLTTAAEEEPVDRGVELVSTSISIVDRFDRTVPLDDAIEAELGLDIQTANLIEAPRNGLINLNGAEGAVSFVPEIDDIRAQEVQSTTVTDSFTLQVASAQGEARRVDVSVELNMDACDLEAGDALDLNGVGVFRLPNELNIRSGMAACEAAVRQNPENARFRYQLGRLQQSNRQYEDAYANFQAAAEAGHIRAKYALAVLLDTPRLDRAVIDVPLDRNRARALLDEAIAEQDPFAMHKLGKEMMRNGETEAERKRGFELLERSVELGHTYSMNELGFYFLTKDSDHYIPERGMRYLRASQLREDIYGYNNLAFVALNGLDGNPPDAQKARQLYQIAADGGHPVAPANIARMILRGQLGEKDFTEALSLYDMSLERGDGWGGTNGAVIILNGNVPGRGPADAALRAAKAVHLANEKAAATARERLDSLDRDALDRALQMALNELGQSITVDGQVGPATVRALETASAEYGVPLAFGSDTDPLQRLIQATRIYWAKNPVRFDLF</sequence>